<name>H2XPN9_CIOIN</name>
<dbReference type="GeneTree" id="ENSGT00390000006395"/>
<reference evidence="4" key="2">
    <citation type="journal article" date="2008" name="Genome Biol.">
        <title>Improved genome assembly and evidence-based global gene model set for the chordate Ciona intestinalis: new insight into intron and operon populations.</title>
        <authorList>
            <person name="Satou Y."/>
            <person name="Mineta K."/>
            <person name="Ogasawara M."/>
            <person name="Sasakura Y."/>
            <person name="Shoguchi E."/>
            <person name="Ueno K."/>
            <person name="Yamada L."/>
            <person name="Matsumoto J."/>
            <person name="Wasserscheid J."/>
            <person name="Dewar K."/>
            <person name="Wiley G.B."/>
            <person name="Macmil S.L."/>
            <person name="Roe B.A."/>
            <person name="Zeller R.W."/>
            <person name="Hastings K.E."/>
            <person name="Lemaire P."/>
            <person name="Lindquist E."/>
            <person name="Endo T."/>
            <person name="Hotta K."/>
            <person name="Inaba K."/>
        </authorList>
    </citation>
    <scope>NUCLEOTIDE SEQUENCE [LARGE SCALE GENOMIC DNA]</scope>
    <source>
        <strain evidence="4">wild type</strain>
    </source>
</reference>
<comment type="similarity">
    <text evidence="1">Belongs to the CBF/MAK21 family.</text>
</comment>
<reference evidence="5" key="1">
    <citation type="journal article" date="2002" name="Science">
        <title>The draft genome of Ciona intestinalis: insights into chordate and vertebrate origins.</title>
        <authorList>
            <person name="Dehal P."/>
            <person name="Satou Y."/>
            <person name="Campbell R.K."/>
            <person name="Chapman J."/>
            <person name="Degnan B."/>
            <person name="De Tomaso A."/>
            <person name="Davidson B."/>
            <person name="Di Gregorio A."/>
            <person name="Gelpke M."/>
            <person name="Goodstein D.M."/>
            <person name="Harafuji N."/>
            <person name="Hastings K.E."/>
            <person name="Ho I."/>
            <person name="Hotta K."/>
            <person name="Huang W."/>
            <person name="Kawashima T."/>
            <person name="Lemaire P."/>
            <person name="Martinez D."/>
            <person name="Meinertzhagen I.A."/>
            <person name="Necula S."/>
            <person name="Nonaka M."/>
            <person name="Putnam N."/>
            <person name="Rash S."/>
            <person name="Saiga H."/>
            <person name="Satake M."/>
            <person name="Terry A."/>
            <person name="Yamada L."/>
            <person name="Wang H.G."/>
            <person name="Awazu S."/>
            <person name="Azumi K."/>
            <person name="Boore J."/>
            <person name="Branno M."/>
            <person name="Chin-Bow S."/>
            <person name="DeSantis R."/>
            <person name="Doyle S."/>
            <person name="Francino P."/>
            <person name="Keys D.N."/>
            <person name="Haga S."/>
            <person name="Hayashi H."/>
            <person name="Hino K."/>
            <person name="Imai K.S."/>
            <person name="Inaba K."/>
            <person name="Kano S."/>
            <person name="Kobayashi K."/>
            <person name="Kobayashi M."/>
            <person name="Lee B.I."/>
            <person name="Makabe K.W."/>
            <person name="Manohar C."/>
            <person name="Matassi G."/>
            <person name="Medina M."/>
            <person name="Mochizuki Y."/>
            <person name="Mount S."/>
            <person name="Morishita T."/>
            <person name="Miura S."/>
            <person name="Nakayama A."/>
            <person name="Nishizaka S."/>
            <person name="Nomoto H."/>
            <person name="Ohta F."/>
            <person name="Oishi K."/>
            <person name="Rigoutsos I."/>
            <person name="Sano M."/>
            <person name="Sasaki A."/>
            <person name="Sasakura Y."/>
            <person name="Shoguchi E."/>
            <person name="Shin-i T."/>
            <person name="Spagnuolo A."/>
            <person name="Stainier D."/>
            <person name="Suzuki M.M."/>
            <person name="Tassy O."/>
            <person name="Takatori N."/>
            <person name="Tokuoka M."/>
            <person name="Yagi K."/>
            <person name="Yoshizaki F."/>
            <person name="Wada S."/>
            <person name="Zhang C."/>
            <person name="Hyatt P.D."/>
            <person name="Larimer F."/>
            <person name="Detter C."/>
            <person name="Doggett N."/>
            <person name="Glavina T."/>
            <person name="Hawkins T."/>
            <person name="Richardson P."/>
            <person name="Lucas S."/>
            <person name="Kohara Y."/>
            <person name="Levine M."/>
            <person name="Satoh N."/>
            <person name="Rokhsar D.S."/>
        </authorList>
    </citation>
    <scope>NUCLEOTIDE SEQUENCE [LARGE SCALE GENOMIC DNA]</scope>
</reference>
<dbReference type="AlphaFoldDB" id="H2XPN9"/>
<dbReference type="Pfam" id="PF03914">
    <property type="entry name" value="CBF"/>
    <property type="match status" value="1"/>
</dbReference>
<dbReference type="PANTHER" id="PTHR12048">
    <property type="entry name" value="CCAAT-BINDING FACTOR-RELATED"/>
    <property type="match status" value="1"/>
</dbReference>
<organism evidence="4 5">
    <name type="scientific">Ciona intestinalis</name>
    <name type="common">Transparent sea squirt</name>
    <name type="synonym">Ascidia intestinalis</name>
    <dbReference type="NCBI Taxonomy" id="7719"/>
    <lineage>
        <taxon>Eukaryota</taxon>
        <taxon>Metazoa</taxon>
        <taxon>Chordata</taxon>
        <taxon>Tunicata</taxon>
        <taxon>Ascidiacea</taxon>
        <taxon>Phlebobranchia</taxon>
        <taxon>Cionidae</taxon>
        <taxon>Ciona</taxon>
    </lineage>
</organism>
<dbReference type="STRING" id="7719.ENSCINP00000031623"/>
<dbReference type="InterPro" id="IPR016024">
    <property type="entry name" value="ARM-type_fold"/>
</dbReference>
<dbReference type="InterPro" id="IPR040155">
    <property type="entry name" value="CEBPZ/Mak21-like"/>
</dbReference>
<feature type="domain" description="CCAAT-binding factor" evidence="3">
    <location>
        <begin position="477"/>
        <end position="575"/>
    </location>
</feature>
<dbReference type="GO" id="GO:0005634">
    <property type="term" value="C:nucleus"/>
    <property type="evidence" value="ECO:0007669"/>
    <property type="project" value="UniProtKB-ARBA"/>
</dbReference>
<dbReference type="FunCoup" id="H2XPN9">
    <property type="interactions" value="89"/>
</dbReference>
<reference evidence="4" key="4">
    <citation type="submission" date="2025-09" db="UniProtKB">
        <authorList>
            <consortium name="Ensembl"/>
        </authorList>
    </citation>
    <scope>IDENTIFICATION</scope>
</reference>
<evidence type="ECO:0000256" key="1">
    <source>
        <dbReference type="ARBA" id="ARBA00007797"/>
    </source>
</evidence>
<protein>
    <recommendedName>
        <fullName evidence="3">CCAAT-binding factor domain-containing protein</fullName>
    </recommendedName>
</protein>
<evidence type="ECO:0000256" key="2">
    <source>
        <dbReference type="SAM" id="MobiDB-lite"/>
    </source>
</evidence>
<accession>H2XPN9</accession>
<dbReference type="HOGENOM" id="CLU_446141_0_0_1"/>
<dbReference type="PANTHER" id="PTHR12048:SF0">
    <property type="entry name" value="CCAAT_ENHANCER-BINDING PROTEIN ZETA"/>
    <property type="match status" value="1"/>
</dbReference>
<dbReference type="InParanoid" id="H2XPN9"/>
<keyword evidence="5" id="KW-1185">Reference proteome</keyword>
<dbReference type="Ensembl" id="ENSCINT00000036973.1">
    <property type="protein sequence ID" value="ENSCINP00000031623.1"/>
    <property type="gene ID" value="ENSCING00000021688.1"/>
</dbReference>
<sequence>MIRDKKMKKKFGKTETNSDGLNLDDVIALGGDEEDFKLLQDVDNGENTVIKTTDTFKDDEFSNLISELGFEKYQEPVVTEADKKKSSKNVKDKKVSASTKSEDLRPLPVDLNKMPTRLLVKTTTLWHELFQDEPAANISNEQPYLNVLKQYAGKLFDNEVLLFKKKASLDGNVKKSGNAQWMNTVAKAGTLSDRVAALSLMVQEAPIHNFHSLELLSNMAKKKGRREAIMGLEAIRDLMLGDLLPVGRKLRPFSQQAINVMTLSLQAKDGSGEWSLESCRRRLIIWIFEHKLKLIFASIVEHLTTMSHDAMEVSKTKAMSVALELLQSKPEQEKALLSLIVNKLGDPKFKIASKSLHMLNCVVAQHPMMQEIIVTEVRDLLLRPNLAARAQYYCICFLSAQMLSHERKEVALKLVQIYMSFFKASLKKKSTSNKMLSALLTGINRAFPFTDSSEKGITEELNILFKTVHVASLSTTVQALILLYQVYNSRNEVPDRFHNAFYASILHTELPTCTHRHPMFLNLLYRSMKADVCEPRVHAYVKRLLQSTTLQLPSYCAAVLTMVDELCKVRPALKYSFLGSKLEGGSSLKDEMDDDGQEHFMDVKEDSDEETG</sequence>
<feature type="region of interest" description="Disordered" evidence="2">
    <location>
        <begin position="584"/>
        <end position="612"/>
    </location>
</feature>
<evidence type="ECO:0000259" key="3">
    <source>
        <dbReference type="Pfam" id="PF03914"/>
    </source>
</evidence>
<feature type="region of interest" description="Disordered" evidence="2">
    <location>
        <begin position="81"/>
        <end position="101"/>
    </location>
</feature>
<proteinExistence type="inferred from homology"/>
<dbReference type="InterPro" id="IPR005612">
    <property type="entry name" value="CCAAT-binding_factor"/>
</dbReference>
<evidence type="ECO:0000313" key="5">
    <source>
        <dbReference type="Proteomes" id="UP000008144"/>
    </source>
</evidence>
<dbReference type="Proteomes" id="UP000008144">
    <property type="component" value="Chromosome 11"/>
</dbReference>
<reference evidence="4" key="3">
    <citation type="submission" date="2025-08" db="UniProtKB">
        <authorList>
            <consortium name="Ensembl"/>
        </authorList>
    </citation>
    <scope>IDENTIFICATION</scope>
</reference>
<evidence type="ECO:0000313" key="4">
    <source>
        <dbReference type="Ensembl" id="ENSCINP00000031623.1"/>
    </source>
</evidence>
<dbReference type="EMBL" id="EAAA01000783">
    <property type="status" value="NOT_ANNOTATED_CDS"/>
    <property type="molecule type" value="Genomic_DNA"/>
</dbReference>
<dbReference type="SUPFAM" id="SSF48371">
    <property type="entry name" value="ARM repeat"/>
    <property type="match status" value="1"/>
</dbReference>